<organism evidence="1 2">
    <name type="scientific">Diploptera punctata</name>
    <name type="common">Pacific beetle cockroach</name>
    <dbReference type="NCBI Taxonomy" id="6984"/>
    <lineage>
        <taxon>Eukaryota</taxon>
        <taxon>Metazoa</taxon>
        <taxon>Ecdysozoa</taxon>
        <taxon>Arthropoda</taxon>
        <taxon>Hexapoda</taxon>
        <taxon>Insecta</taxon>
        <taxon>Pterygota</taxon>
        <taxon>Neoptera</taxon>
        <taxon>Polyneoptera</taxon>
        <taxon>Dictyoptera</taxon>
        <taxon>Blattodea</taxon>
        <taxon>Blaberoidea</taxon>
        <taxon>Blaberidae</taxon>
        <taxon>Diplopterinae</taxon>
        <taxon>Diploptera</taxon>
    </lineage>
</organism>
<accession>A0AAD8AAA7</accession>
<dbReference type="AlphaFoldDB" id="A0AAD8AAA7"/>
<comment type="caution">
    <text evidence="1">The sequence shown here is derived from an EMBL/GenBank/DDBJ whole genome shotgun (WGS) entry which is preliminary data.</text>
</comment>
<sequence length="75" mass="8847">CRKNILTFDFLITFSYPSIHIVINENVRMAEWFVRVLVLFEGVGKQIISVNALVLLYRCRKSIPTFHFLITLPKY</sequence>
<proteinExistence type="predicted"/>
<gene>
    <name evidence="1" type="ORF">L9F63_013413</name>
</gene>
<name>A0AAD8AAA7_DIPPU</name>
<dbReference type="EMBL" id="JASPKZ010002342">
    <property type="protein sequence ID" value="KAJ9595389.1"/>
    <property type="molecule type" value="Genomic_DNA"/>
</dbReference>
<evidence type="ECO:0000313" key="1">
    <source>
        <dbReference type="EMBL" id="KAJ9595389.1"/>
    </source>
</evidence>
<dbReference type="Proteomes" id="UP001233999">
    <property type="component" value="Unassembled WGS sequence"/>
</dbReference>
<reference evidence="1" key="2">
    <citation type="submission" date="2023-05" db="EMBL/GenBank/DDBJ databases">
        <authorList>
            <person name="Fouks B."/>
        </authorList>
    </citation>
    <scope>NUCLEOTIDE SEQUENCE</scope>
    <source>
        <strain evidence="1">Stay&amp;Tobe</strain>
        <tissue evidence="1">Testes</tissue>
    </source>
</reference>
<keyword evidence="2" id="KW-1185">Reference proteome</keyword>
<feature type="non-terminal residue" evidence="1">
    <location>
        <position position="75"/>
    </location>
</feature>
<reference evidence="1" key="1">
    <citation type="journal article" date="2023" name="IScience">
        <title>Live-bearing cockroach genome reveals convergent evolutionary mechanisms linked to viviparity in insects and beyond.</title>
        <authorList>
            <person name="Fouks B."/>
            <person name="Harrison M.C."/>
            <person name="Mikhailova A.A."/>
            <person name="Marchal E."/>
            <person name="English S."/>
            <person name="Carruthers M."/>
            <person name="Jennings E.C."/>
            <person name="Chiamaka E.L."/>
            <person name="Frigard R.A."/>
            <person name="Pippel M."/>
            <person name="Attardo G.M."/>
            <person name="Benoit J.B."/>
            <person name="Bornberg-Bauer E."/>
            <person name="Tobe S.S."/>
        </authorList>
    </citation>
    <scope>NUCLEOTIDE SEQUENCE</scope>
    <source>
        <strain evidence="1">Stay&amp;Tobe</strain>
    </source>
</reference>
<protein>
    <submittedName>
        <fullName evidence="1">Uncharacterized protein</fullName>
    </submittedName>
</protein>
<feature type="non-terminal residue" evidence="1">
    <location>
        <position position="1"/>
    </location>
</feature>
<evidence type="ECO:0000313" key="2">
    <source>
        <dbReference type="Proteomes" id="UP001233999"/>
    </source>
</evidence>